<dbReference type="Gene3D" id="1.10.630.10">
    <property type="entry name" value="Cytochrome P450"/>
    <property type="match status" value="1"/>
</dbReference>
<dbReference type="AlphaFoldDB" id="A0A2P6SII0"/>
<reference evidence="11 12" key="1">
    <citation type="journal article" date="2018" name="Nat. Genet.">
        <title>The Rosa genome provides new insights in the design of modern roses.</title>
        <authorList>
            <person name="Bendahmane M."/>
        </authorList>
    </citation>
    <scope>NUCLEOTIDE SEQUENCE [LARGE SCALE GENOMIC DNA]</scope>
    <source>
        <strain evidence="12">cv. Old Blush</strain>
    </source>
</reference>
<dbReference type="GO" id="GO:0016705">
    <property type="term" value="F:oxidoreductase activity, acting on paired donors, with incorporation or reduction of molecular oxygen"/>
    <property type="evidence" value="ECO:0007669"/>
    <property type="project" value="InterPro"/>
</dbReference>
<dbReference type="GO" id="GO:0020037">
    <property type="term" value="F:heme binding"/>
    <property type="evidence" value="ECO:0007669"/>
    <property type="project" value="InterPro"/>
</dbReference>
<dbReference type="EMBL" id="PDCK01000039">
    <property type="protein sequence ID" value="PRQ58479.1"/>
    <property type="molecule type" value="Genomic_DNA"/>
</dbReference>
<keyword evidence="10" id="KW-0472">Membrane</keyword>
<sequence>MRKITTLLSLHILSNHKLELLNHVRESELKVSTKHIFDMREQKKCVSDKVLVDMKRWFGDLTLNVMFRMVVGKRFSGANLAQENEENECFRKALREFLRFGWRICNLRCSSCLSPKVSLAKSFSGSEPVGRYLRPKMGLHGLGL</sequence>
<accession>A0A2P6SII0</accession>
<keyword evidence="12" id="KW-1185">Reference proteome</keyword>
<dbReference type="InterPro" id="IPR050651">
    <property type="entry name" value="Plant_Cytochrome_P450_Monoox"/>
</dbReference>
<keyword evidence="9" id="KW-0503">Monooxygenase</keyword>
<keyword evidence="3" id="KW-0349">Heme</keyword>
<dbReference type="GO" id="GO:0016020">
    <property type="term" value="C:membrane"/>
    <property type="evidence" value="ECO:0007669"/>
    <property type="project" value="UniProtKB-SubCell"/>
</dbReference>
<keyword evidence="7" id="KW-0560">Oxidoreductase</keyword>
<evidence type="ECO:0000256" key="4">
    <source>
        <dbReference type="ARBA" id="ARBA00022692"/>
    </source>
</evidence>
<dbReference type="GO" id="GO:0005506">
    <property type="term" value="F:iron ion binding"/>
    <property type="evidence" value="ECO:0007669"/>
    <property type="project" value="InterPro"/>
</dbReference>
<evidence type="ECO:0000256" key="8">
    <source>
        <dbReference type="ARBA" id="ARBA00023004"/>
    </source>
</evidence>
<keyword evidence="8" id="KW-0408">Iron</keyword>
<evidence type="ECO:0000256" key="3">
    <source>
        <dbReference type="ARBA" id="ARBA00022617"/>
    </source>
</evidence>
<evidence type="ECO:0000313" key="11">
    <source>
        <dbReference type="EMBL" id="PRQ58479.1"/>
    </source>
</evidence>
<evidence type="ECO:0000256" key="6">
    <source>
        <dbReference type="ARBA" id="ARBA00022989"/>
    </source>
</evidence>
<dbReference type="PANTHER" id="PTHR47947:SF26">
    <property type="entry name" value="CYTOCHROME P450"/>
    <property type="match status" value="1"/>
</dbReference>
<keyword evidence="5" id="KW-0479">Metal-binding</keyword>
<evidence type="ECO:0000256" key="10">
    <source>
        <dbReference type="ARBA" id="ARBA00023136"/>
    </source>
</evidence>
<dbReference type="OMA" id="FGWRICN"/>
<evidence type="ECO:0000256" key="2">
    <source>
        <dbReference type="ARBA" id="ARBA00004370"/>
    </source>
</evidence>
<name>A0A2P6SII0_ROSCH</name>
<proteinExistence type="predicted"/>
<dbReference type="GO" id="GO:0004497">
    <property type="term" value="F:monooxygenase activity"/>
    <property type="evidence" value="ECO:0007669"/>
    <property type="project" value="UniProtKB-KW"/>
</dbReference>
<dbReference type="PANTHER" id="PTHR47947">
    <property type="entry name" value="CYTOCHROME P450 82C3-RELATED"/>
    <property type="match status" value="1"/>
</dbReference>
<comment type="subcellular location">
    <subcellularLocation>
        <location evidence="2">Membrane</location>
    </subcellularLocation>
</comment>
<keyword evidence="6" id="KW-1133">Transmembrane helix</keyword>
<protein>
    <submittedName>
        <fullName evidence="11">Putative cytochrome P450</fullName>
    </submittedName>
</protein>
<comment type="caution">
    <text evidence="11">The sequence shown here is derived from an EMBL/GenBank/DDBJ whole genome shotgun (WGS) entry which is preliminary data.</text>
</comment>
<dbReference type="SUPFAM" id="SSF48264">
    <property type="entry name" value="Cytochrome P450"/>
    <property type="match status" value="1"/>
</dbReference>
<evidence type="ECO:0000256" key="7">
    <source>
        <dbReference type="ARBA" id="ARBA00023002"/>
    </source>
</evidence>
<keyword evidence="4" id="KW-0812">Transmembrane</keyword>
<dbReference type="InterPro" id="IPR036396">
    <property type="entry name" value="Cyt_P450_sf"/>
</dbReference>
<dbReference type="Proteomes" id="UP000238479">
    <property type="component" value="Chromosome 1"/>
</dbReference>
<evidence type="ECO:0000256" key="9">
    <source>
        <dbReference type="ARBA" id="ARBA00023033"/>
    </source>
</evidence>
<gene>
    <name evidence="11" type="ORF">RchiOBHm_Chr1g0359761</name>
</gene>
<dbReference type="Gramene" id="PRQ58479">
    <property type="protein sequence ID" value="PRQ58479"/>
    <property type="gene ID" value="RchiOBHm_Chr1g0359761"/>
</dbReference>
<evidence type="ECO:0000256" key="5">
    <source>
        <dbReference type="ARBA" id="ARBA00022723"/>
    </source>
</evidence>
<evidence type="ECO:0000313" key="12">
    <source>
        <dbReference type="Proteomes" id="UP000238479"/>
    </source>
</evidence>
<comment type="cofactor">
    <cofactor evidence="1">
        <name>heme</name>
        <dbReference type="ChEBI" id="CHEBI:30413"/>
    </cofactor>
</comment>
<evidence type="ECO:0000256" key="1">
    <source>
        <dbReference type="ARBA" id="ARBA00001971"/>
    </source>
</evidence>
<organism evidence="11 12">
    <name type="scientific">Rosa chinensis</name>
    <name type="common">China rose</name>
    <dbReference type="NCBI Taxonomy" id="74649"/>
    <lineage>
        <taxon>Eukaryota</taxon>
        <taxon>Viridiplantae</taxon>
        <taxon>Streptophyta</taxon>
        <taxon>Embryophyta</taxon>
        <taxon>Tracheophyta</taxon>
        <taxon>Spermatophyta</taxon>
        <taxon>Magnoliopsida</taxon>
        <taxon>eudicotyledons</taxon>
        <taxon>Gunneridae</taxon>
        <taxon>Pentapetalae</taxon>
        <taxon>rosids</taxon>
        <taxon>fabids</taxon>
        <taxon>Rosales</taxon>
        <taxon>Rosaceae</taxon>
        <taxon>Rosoideae</taxon>
        <taxon>Rosoideae incertae sedis</taxon>
        <taxon>Rosa</taxon>
    </lineage>
</organism>